<dbReference type="Proteomes" id="UP000256520">
    <property type="component" value="Unassembled WGS sequence"/>
</dbReference>
<proteinExistence type="predicted"/>
<evidence type="ECO:0000313" key="1">
    <source>
        <dbReference type="EMBL" id="RDW15940.1"/>
    </source>
</evidence>
<accession>A0A3D8PIM7</accession>
<dbReference type="AlphaFoldDB" id="A0A3D8PIM7"/>
<comment type="caution">
    <text evidence="1">The sequence shown here is derived from an EMBL/GenBank/DDBJ whole genome shotgun (WGS) entry which is preliminary data.</text>
</comment>
<dbReference type="OrthoDB" id="2063024at2"/>
<evidence type="ECO:0000313" key="2">
    <source>
        <dbReference type="Proteomes" id="UP000256520"/>
    </source>
</evidence>
<protein>
    <recommendedName>
        <fullName evidence="3">DNA-binding protein</fullName>
    </recommendedName>
</protein>
<evidence type="ECO:0008006" key="3">
    <source>
        <dbReference type="Google" id="ProtNLM"/>
    </source>
</evidence>
<organism evidence="1 2">
    <name type="scientific">Oceanobacillus chungangensis</name>
    <dbReference type="NCBI Taxonomy" id="1229152"/>
    <lineage>
        <taxon>Bacteria</taxon>
        <taxon>Bacillati</taxon>
        <taxon>Bacillota</taxon>
        <taxon>Bacilli</taxon>
        <taxon>Bacillales</taxon>
        <taxon>Bacillaceae</taxon>
        <taxon>Oceanobacillus</taxon>
    </lineage>
</organism>
<name>A0A3D8PIM7_9BACI</name>
<reference evidence="2" key="1">
    <citation type="submission" date="2017-11" db="EMBL/GenBank/DDBJ databases">
        <authorList>
            <person name="Zhu W."/>
        </authorList>
    </citation>
    <scope>NUCLEOTIDE SEQUENCE [LARGE SCALE GENOMIC DNA]</scope>
    <source>
        <strain evidence="2">CAU 1051</strain>
    </source>
</reference>
<dbReference type="RefSeq" id="WP_115750819.1">
    <property type="nucleotide sequence ID" value="NZ_PIOD01000021.1"/>
</dbReference>
<dbReference type="EMBL" id="PIOD01000021">
    <property type="protein sequence ID" value="RDW15940.1"/>
    <property type="molecule type" value="Genomic_DNA"/>
</dbReference>
<sequence>MEKSNEIKRVNKITVKEASEFMGVSQQFIRLGLQQKILPFGVAVKMSSVWTYHISRKKLFEYIGE</sequence>
<keyword evidence="2" id="KW-1185">Reference proteome</keyword>
<gene>
    <name evidence="1" type="ORF">CWR45_15710</name>
</gene>